<dbReference type="PANTHER" id="PTHR10695">
    <property type="entry name" value="DEPHOSPHO-COA KINASE-RELATED"/>
    <property type="match status" value="1"/>
</dbReference>
<dbReference type="GO" id="GO:0015937">
    <property type="term" value="P:coenzyme A biosynthetic process"/>
    <property type="evidence" value="ECO:0007669"/>
    <property type="project" value="UniProtKB-UniRule"/>
</dbReference>
<keyword evidence="8" id="KW-1185">Reference proteome</keyword>
<dbReference type="Proteomes" id="UP001165393">
    <property type="component" value="Unassembled WGS sequence"/>
</dbReference>
<comment type="caution">
    <text evidence="7">The sequence shown here is derived from an EMBL/GenBank/DDBJ whole genome shotgun (WGS) entry which is preliminary data.</text>
</comment>
<evidence type="ECO:0000256" key="1">
    <source>
        <dbReference type="ARBA" id="ARBA00009018"/>
    </source>
</evidence>
<proteinExistence type="inferred from homology"/>
<evidence type="ECO:0000313" key="8">
    <source>
        <dbReference type="Proteomes" id="UP001165393"/>
    </source>
</evidence>
<gene>
    <name evidence="5 7" type="primary">coaE</name>
    <name evidence="7" type="ORF">NAF29_03770</name>
</gene>
<keyword evidence="2 5" id="KW-0547">Nucleotide-binding</keyword>
<dbReference type="EC" id="2.7.1.24" evidence="5 6"/>
<keyword evidence="5 7" id="KW-0418">Kinase</keyword>
<comment type="function">
    <text evidence="5">Catalyzes the phosphorylation of the 3'-hydroxyl group of dephosphocoenzyme A to form coenzyme A.</text>
</comment>
<dbReference type="CDD" id="cd02022">
    <property type="entry name" value="DPCK"/>
    <property type="match status" value="1"/>
</dbReference>
<keyword evidence="5" id="KW-0963">Cytoplasm</keyword>
<reference evidence="7 8" key="1">
    <citation type="journal article" date="2013" name="Antonie Van Leeuwenhoek">
        <title>Echinimonas agarilytica gen. nov., sp. nov., a new gammaproteobacterium isolated from the sea urchin Strongylocentrotus intermedius.</title>
        <authorList>
            <person name="Nedashkovskaya O.I."/>
            <person name="Stenkova A.M."/>
            <person name="Zhukova N.V."/>
            <person name="Van Trappen S."/>
            <person name="Lee J.S."/>
            <person name="Kim S.B."/>
        </authorList>
    </citation>
    <scope>NUCLEOTIDE SEQUENCE [LARGE SCALE GENOMIC DNA]</scope>
    <source>
        <strain evidence="7 8">KMM 6351</strain>
    </source>
</reference>
<dbReference type="GO" id="GO:0005524">
    <property type="term" value="F:ATP binding"/>
    <property type="evidence" value="ECO:0007669"/>
    <property type="project" value="UniProtKB-UniRule"/>
</dbReference>
<comment type="pathway">
    <text evidence="5">Cofactor biosynthesis; coenzyme A biosynthesis; CoA from (R)-pantothenate: step 5/5.</text>
</comment>
<dbReference type="InterPro" id="IPR001977">
    <property type="entry name" value="Depp_CoAkinase"/>
</dbReference>
<comment type="similarity">
    <text evidence="1 5">Belongs to the CoaE family.</text>
</comment>
<dbReference type="GO" id="GO:0004140">
    <property type="term" value="F:dephospho-CoA kinase activity"/>
    <property type="evidence" value="ECO:0007669"/>
    <property type="project" value="UniProtKB-UniRule"/>
</dbReference>
<sequence length="200" mass="22350">MFIVGLTGGIGSGKSTVASAFHSLGAGLVDADIIARDVVAPGTLGLARIQDQFGDGILNDDGTLNRSKLRTEVFEDEGKRQWLNDLLHPLIREQMIHQCRQQTTPYTVLVIPLLVENRLQSLANRILVVDVAESIQLQRTMSRDNVSAQEAQAIMRRQASRWQRLHAADDIISNENIWAKTEKSVLQLHQHYLEFAKQTS</sequence>
<keyword evidence="5 7" id="KW-0808">Transferase</keyword>
<accession>A0AA41W4I9</accession>
<protein>
    <recommendedName>
        <fullName evidence="5 6">Dephospho-CoA kinase</fullName>
        <ecNumber evidence="5 6">2.7.1.24</ecNumber>
    </recommendedName>
    <alternativeName>
        <fullName evidence="5">Dephosphocoenzyme A kinase</fullName>
    </alternativeName>
</protein>
<dbReference type="PROSITE" id="PS51219">
    <property type="entry name" value="DPCK"/>
    <property type="match status" value="1"/>
</dbReference>
<keyword evidence="4 5" id="KW-0173">Coenzyme A biosynthesis</keyword>
<dbReference type="Pfam" id="PF01121">
    <property type="entry name" value="CoaE"/>
    <property type="match status" value="1"/>
</dbReference>
<dbReference type="HAMAP" id="MF_00376">
    <property type="entry name" value="Dephospho_CoA_kinase"/>
    <property type="match status" value="1"/>
</dbReference>
<evidence type="ECO:0000256" key="3">
    <source>
        <dbReference type="ARBA" id="ARBA00022840"/>
    </source>
</evidence>
<evidence type="ECO:0000256" key="4">
    <source>
        <dbReference type="ARBA" id="ARBA00022993"/>
    </source>
</evidence>
<comment type="catalytic activity">
    <reaction evidence="5">
        <text>3'-dephospho-CoA + ATP = ADP + CoA + H(+)</text>
        <dbReference type="Rhea" id="RHEA:18245"/>
        <dbReference type="ChEBI" id="CHEBI:15378"/>
        <dbReference type="ChEBI" id="CHEBI:30616"/>
        <dbReference type="ChEBI" id="CHEBI:57287"/>
        <dbReference type="ChEBI" id="CHEBI:57328"/>
        <dbReference type="ChEBI" id="CHEBI:456216"/>
        <dbReference type="EC" id="2.7.1.24"/>
    </reaction>
</comment>
<dbReference type="PANTHER" id="PTHR10695:SF46">
    <property type="entry name" value="BIFUNCTIONAL COENZYME A SYNTHASE-RELATED"/>
    <property type="match status" value="1"/>
</dbReference>
<dbReference type="EMBL" id="JAMQGP010000001">
    <property type="protein sequence ID" value="MCM2678792.1"/>
    <property type="molecule type" value="Genomic_DNA"/>
</dbReference>
<dbReference type="AlphaFoldDB" id="A0AA41W4I9"/>
<comment type="subcellular location">
    <subcellularLocation>
        <location evidence="5">Cytoplasm</location>
    </subcellularLocation>
</comment>
<dbReference type="GO" id="GO:0005737">
    <property type="term" value="C:cytoplasm"/>
    <property type="evidence" value="ECO:0007669"/>
    <property type="project" value="UniProtKB-SubCell"/>
</dbReference>
<dbReference type="SUPFAM" id="SSF52540">
    <property type="entry name" value="P-loop containing nucleoside triphosphate hydrolases"/>
    <property type="match status" value="1"/>
</dbReference>
<dbReference type="NCBIfam" id="TIGR00152">
    <property type="entry name" value="dephospho-CoA kinase"/>
    <property type="match status" value="1"/>
</dbReference>
<dbReference type="InterPro" id="IPR027417">
    <property type="entry name" value="P-loop_NTPase"/>
</dbReference>
<evidence type="ECO:0000256" key="2">
    <source>
        <dbReference type="ARBA" id="ARBA00022741"/>
    </source>
</evidence>
<feature type="binding site" evidence="5">
    <location>
        <begin position="11"/>
        <end position="16"/>
    </location>
    <ligand>
        <name>ATP</name>
        <dbReference type="ChEBI" id="CHEBI:30616"/>
    </ligand>
</feature>
<dbReference type="Gene3D" id="3.40.50.300">
    <property type="entry name" value="P-loop containing nucleotide triphosphate hydrolases"/>
    <property type="match status" value="1"/>
</dbReference>
<dbReference type="RefSeq" id="WP_251260144.1">
    <property type="nucleotide sequence ID" value="NZ_JAMQGP010000001.1"/>
</dbReference>
<evidence type="ECO:0000256" key="5">
    <source>
        <dbReference type="HAMAP-Rule" id="MF_00376"/>
    </source>
</evidence>
<evidence type="ECO:0000313" key="7">
    <source>
        <dbReference type="EMBL" id="MCM2678792.1"/>
    </source>
</evidence>
<evidence type="ECO:0000256" key="6">
    <source>
        <dbReference type="NCBIfam" id="TIGR00152"/>
    </source>
</evidence>
<keyword evidence="3 5" id="KW-0067">ATP-binding</keyword>
<name>A0AA41W4I9_9GAMM</name>
<organism evidence="7 8">
    <name type="scientific">Echinimonas agarilytica</name>
    <dbReference type="NCBI Taxonomy" id="1215918"/>
    <lineage>
        <taxon>Bacteria</taxon>
        <taxon>Pseudomonadati</taxon>
        <taxon>Pseudomonadota</taxon>
        <taxon>Gammaproteobacteria</taxon>
        <taxon>Alteromonadales</taxon>
        <taxon>Echinimonadaceae</taxon>
        <taxon>Echinimonas</taxon>
    </lineage>
</organism>